<protein>
    <submittedName>
        <fullName evidence="8">Zinc finger, C3HC4 type domain-containing protein</fullName>
    </submittedName>
</protein>
<keyword evidence="6" id="KW-0812">Transmembrane</keyword>
<evidence type="ECO:0000256" key="1">
    <source>
        <dbReference type="ARBA" id="ARBA00022723"/>
    </source>
</evidence>
<evidence type="ECO:0000256" key="4">
    <source>
        <dbReference type="PROSITE-ProRule" id="PRU00175"/>
    </source>
</evidence>
<organism evidence="8 9">
    <name type="scientific">Cryptosporidium muris (strain RN66)</name>
    <dbReference type="NCBI Taxonomy" id="441375"/>
    <lineage>
        <taxon>Eukaryota</taxon>
        <taxon>Sar</taxon>
        <taxon>Alveolata</taxon>
        <taxon>Apicomplexa</taxon>
        <taxon>Conoidasida</taxon>
        <taxon>Coccidia</taxon>
        <taxon>Eucoccidiorida</taxon>
        <taxon>Eimeriorina</taxon>
        <taxon>Cryptosporidiidae</taxon>
        <taxon>Cryptosporidium</taxon>
    </lineage>
</organism>
<dbReference type="GO" id="GO:0043161">
    <property type="term" value="P:proteasome-mediated ubiquitin-dependent protein catabolic process"/>
    <property type="evidence" value="ECO:0007669"/>
    <property type="project" value="TreeGrafter"/>
</dbReference>
<evidence type="ECO:0000256" key="2">
    <source>
        <dbReference type="ARBA" id="ARBA00022771"/>
    </source>
</evidence>
<dbReference type="GO" id="GO:0012505">
    <property type="term" value="C:endomembrane system"/>
    <property type="evidence" value="ECO:0007669"/>
    <property type="project" value="TreeGrafter"/>
</dbReference>
<dbReference type="STRING" id="441375.B6AET0"/>
<dbReference type="eggNOG" id="KOG0802">
    <property type="taxonomic scope" value="Eukaryota"/>
</dbReference>
<evidence type="ECO:0000313" key="8">
    <source>
        <dbReference type="EMBL" id="EEA06697.1"/>
    </source>
</evidence>
<sequence length="685" mass="78473">MSKLLPICGLVSSTLACNFWSISGNSDLWDVAHLALPFIIYIIIGFCINFHKICTKVFLGELKSYEIRHSRIIIADFVLSSLPYTLIVSGFNVIDIACWVLWLTPFACIRVCLANIEDRVENSVLFGGMNGLFIRSSSNTSPEVQTVQFTSQPASLTPIRDNISFVNKMNMYNKACRYIEILILRVRQYIRESFHKYLPLWVVSRTISGRYLTPFNIMDNRRQHNSSASSEATLYLFLLFLMYICLSVIGYGLFFDVGYSLKLHIAYEPISLFMLWIKTLIRLPCIRSILSNIKGNVEDWSFYIQQFVDISMNIFTLFTYLHVLIAWGTSRSFWEMIIWISLGWFKLRTAFKYVVLAYNKIHYRITIDSILRNNTMGHIDCDMVTSSIHSGGESFKKNILKTNKDENNTFKFSFCGPSTYICVICRETLENSESQRLICGHVFHYQCLRRWLENDVTCPICRTPGIPPAAVKKLQQLKSLEQQASITDNLYANILNDTPNQNYSENENDSMTQFQTARQYLSPQFISPSREEMDVNLSGESGPVISPLKSSSFIHNELISNSLRNSRDSVNENLTNPHRICPGNLLNTDLKSSDIHNRFTDADRSTPTQGSTYNGYNNLNSSFNEGASSHQYRRTSTLLFDMKDLLKLILHYLIVRMNTWWSTSSLSSLDENNSPDRPQTPLGGS</sequence>
<accession>B6AET0</accession>
<dbReference type="EMBL" id="DS989730">
    <property type="protein sequence ID" value="EEA06697.1"/>
    <property type="molecule type" value="Genomic_DNA"/>
</dbReference>
<reference evidence="8" key="1">
    <citation type="submission" date="2008-06" db="EMBL/GenBank/DDBJ databases">
        <authorList>
            <person name="Lorenzi H."/>
            <person name="Inman J."/>
            <person name="Miller J."/>
            <person name="Schobel S."/>
            <person name="Amedeo P."/>
            <person name="Caler E.V."/>
            <person name="da Silva J."/>
        </authorList>
    </citation>
    <scope>NUCLEOTIDE SEQUENCE [LARGE SCALE GENOMIC DNA]</scope>
    <source>
        <strain evidence="8">RN66</strain>
    </source>
</reference>
<dbReference type="Proteomes" id="UP000001460">
    <property type="component" value="Unassembled WGS sequence"/>
</dbReference>
<dbReference type="GO" id="GO:0061630">
    <property type="term" value="F:ubiquitin protein ligase activity"/>
    <property type="evidence" value="ECO:0007669"/>
    <property type="project" value="TreeGrafter"/>
</dbReference>
<dbReference type="OrthoDB" id="365379at2759"/>
<dbReference type="GeneID" id="6996009"/>
<feature type="transmembrane region" description="Helical" evidence="6">
    <location>
        <begin position="232"/>
        <end position="254"/>
    </location>
</feature>
<dbReference type="SUPFAM" id="SSF57850">
    <property type="entry name" value="RING/U-box"/>
    <property type="match status" value="1"/>
</dbReference>
<evidence type="ECO:0000256" key="6">
    <source>
        <dbReference type="SAM" id="Phobius"/>
    </source>
</evidence>
<evidence type="ECO:0000256" key="3">
    <source>
        <dbReference type="ARBA" id="ARBA00022833"/>
    </source>
</evidence>
<dbReference type="RefSeq" id="XP_002141046.1">
    <property type="nucleotide sequence ID" value="XM_002141010.1"/>
</dbReference>
<dbReference type="AlphaFoldDB" id="B6AET0"/>
<gene>
    <name evidence="8" type="ORF">CMU_013720</name>
</gene>
<dbReference type="SMART" id="SM00184">
    <property type="entry name" value="RING"/>
    <property type="match status" value="1"/>
</dbReference>
<feature type="region of interest" description="Disordered" evidence="5">
    <location>
        <begin position="666"/>
        <end position="685"/>
    </location>
</feature>
<name>B6AET0_CRYMR</name>
<dbReference type="PANTHER" id="PTHR22763">
    <property type="entry name" value="RING ZINC FINGER PROTEIN"/>
    <property type="match status" value="1"/>
</dbReference>
<dbReference type="InterPro" id="IPR001841">
    <property type="entry name" value="Znf_RING"/>
</dbReference>
<dbReference type="Gene3D" id="3.30.40.10">
    <property type="entry name" value="Zinc/RING finger domain, C3HC4 (zinc finger)"/>
    <property type="match status" value="1"/>
</dbReference>
<dbReference type="PROSITE" id="PS50089">
    <property type="entry name" value="ZF_RING_2"/>
    <property type="match status" value="1"/>
</dbReference>
<feature type="transmembrane region" description="Helical" evidence="6">
    <location>
        <begin position="307"/>
        <end position="327"/>
    </location>
</feature>
<feature type="transmembrane region" description="Helical" evidence="6">
    <location>
        <begin position="266"/>
        <end position="286"/>
    </location>
</feature>
<keyword evidence="9" id="KW-1185">Reference proteome</keyword>
<dbReference type="PROSITE" id="PS51257">
    <property type="entry name" value="PROKAR_LIPOPROTEIN"/>
    <property type="match status" value="1"/>
</dbReference>
<dbReference type="GO" id="GO:0008270">
    <property type="term" value="F:zinc ion binding"/>
    <property type="evidence" value="ECO:0007669"/>
    <property type="project" value="UniProtKB-KW"/>
</dbReference>
<feature type="transmembrane region" description="Helical" evidence="6">
    <location>
        <begin position="32"/>
        <end position="51"/>
    </location>
</feature>
<evidence type="ECO:0000259" key="7">
    <source>
        <dbReference type="PROSITE" id="PS50089"/>
    </source>
</evidence>
<dbReference type="InterPro" id="IPR013083">
    <property type="entry name" value="Znf_RING/FYVE/PHD"/>
</dbReference>
<feature type="domain" description="RING-type" evidence="7">
    <location>
        <begin position="422"/>
        <end position="462"/>
    </location>
</feature>
<proteinExistence type="predicted"/>
<evidence type="ECO:0000313" key="9">
    <source>
        <dbReference type="Proteomes" id="UP000001460"/>
    </source>
</evidence>
<dbReference type="VEuPathDB" id="CryptoDB:CMU_013720"/>
<keyword evidence="3" id="KW-0862">Zinc</keyword>
<dbReference type="Pfam" id="PF13639">
    <property type="entry name" value="zf-RING_2"/>
    <property type="match status" value="1"/>
</dbReference>
<evidence type="ECO:0000256" key="5">
    <source>
        <dbReference type="SAM" id="MobiDB-lite"/>
    </source>
</evidence>
<dbReference type="InterPro" id="IPR050731">
    <property type="entry name" value="HRD1_E3_ubiq-ligases"/>
</dbReference>
<keyword evidence="6" id="KW-0472">Membrane</keyword>
<keyword evidence="2 4" id="KW-0863">Zinc-finger</keyword>
<keyword evidence="6" id="KW-1133">Transmembrane helix</keyword>
<keyword evidence="1" id="KW-0479">Metal-binding</keyword>